<sequence length="301" mass="34277">MDAVVQWLLEGDVSIQYLTHRYLLESDADVLLRLQSRIASEGYGAAYLALQNENGHWGIWYYQPKWTSTHYTLLELKNIGLPAANTPCREITSRMLSECMLPDGGLNLAKSEHASDSCVDGMALSYAAYFLAGDARLKRLVDHLLDSQRPDGGFTWNPNSNFGDPHSTVCVLEGFSEYLASGTSHRKNQIAAAQANAVSFLLENKLFFSGDQRYRMLAYPFRYRYDLLRALEYLALQRMPFCEPMRPALDWLKSKQSREGFWNLELEHRGAVHFPLETRGSHSRFVTLKALVILKHFQSIS</sequence>
<dbReference type="AlphaFoldDB" id="A0A644WKU2"/>
<reference evidence="1" key="1">
    <citation type="submission" date="2019-08" db="EMBL/GenBank/DDBJ databases">
        <authorList>
            <person name="Kucharzyk K."/>
            <person name="Murdoch R.W."/>
            <person name="Higgins S."/>
            <person name="Loffler F."/>
        </authorList>
    </citation>
    <scope>NUCLEOTIDE SEQUENCE</scope>
</reference>
<protein>
    <recommendedName>
        <fullName evidence="2">Squalene cyclase C-terminal domain-containing protein</fullName>
    </recommendedName>
</protein>
<dbReference type="InterPro" id="IPR008930">
    <property type="entry name" value="Terpenoid_cyclase/PrenylTrfase"/>
</dbReference>
<evidence type="ECO:0008006" key="2">
    <source>
        <dbReference type="Google" id="ProtNLM"/>
    </source>
</evidence>
<accession>A0A644WKU2</accession>
<gene>
    <name evidence="1" type="ORF">SDC9_50689</name>
</gene>
<evidence type="ECO:0000313" key="1">
    <source>
        <dbReference type="EMBL" id="MPM04412.1"/>
    </source>
</evidence>
<name>A0A644WKU2_9ZZZZ</name>
<proteinExistence type="predicted"/>
<dbReference type="Gene3D" id="1.50.10.20">
    <property type="match status" value="1"/>
</dbReference>
<comment type="caution">
    <text evidence="1">The sequence shown here is derived from an EMBL/GenBank/DDBJ whole genome shotgun (WGS) entry which is preliminary data.</text>
</comment>
<dbReference type="SUPFAM" id="SSF48239">
    <property type="entry name" value="Terpenoid cyclases/Protein prenyltransferases"/>
    <property type="match status" value="1"/>
</dbReference>
<organism evidence="1">
    <name type="scientific">bioreactor metagenome</name>
    <dbReference type="NCBI Taxonomy" id="1076179"/>
    <lineage>
        <taxon>unclassified sequences</taxon>
        <taxon>metagenomes</taxon>
        <taxon>ecological metagenomes</taxon>
    </lineage>
</organism>
<dbReference type="EMBL" id="VSSQ01001037">
    <property type="protein sequence ID" value="MPM04412.1"/>
    <property type="molecule type" value="Genomic_DNA"/>
</dbReference>